<feature type="non-terminal residue" evidence="9">
    <location>
        <position position="85"/>
    </location>
</feature>
<reference evidence="9" key="2">
    <citation type="submission" date="2023-05" db="EMBL/GenBank/DDBJ databases">
        <authorList>
            <person name="Fouks B."/>
        </authorList>
    </citation>
    <scope>NUCLEOTIDE SEQUENCE</scope>
    <source>
        <strain evidence="9">Stay&amp;Tobe</strain>
        <tissue evidence="9">Testes</tissue>
    </source>
</reference>
<keyword evidence="3 8" id="KW-0812">Transmembrane</keyword>
<evidence type="ECO:0000256" key="2">
    <source>
        <dbReference type="ARBA" id="ARBA00022475"/>
    </source>
</evidence>
<keyword evidence="6" id="KW-0675">Receptor</keyword>
<evidence type="ECO:0000256" key="4">
    <source>
        <dbReference type="ARBA" id="ARBA00022989"/>
    </source>
</evidence>
<protein>
    <recommendedName>
        <fullName evidence="11">Gustatory receptor</fullName>
    </recommendedName>
</protein>
<gene>
    <name evidence="9" type="ORF">L9F63_022109</name>
</gene>
<feature type="transmembrane region" description="Helical" evidence="8">
    <location>
        <begin position="39"/>
        <end position="59"/>
    </location>
</feature>
<evidence type="ECO:0008006" key="11">
    <source>
        <dbReference type="Google" id="ProtNLM"/>
    </source>
</evidence>
<evidence type="ECO:0000256" key="3">
    <source>
        <dbReference type="ARBA" id="ARBA00022692"/>
    </source>
</evidence>
<dbReference type="PANTHER" id="PTHR21143">
    <property type="entry name" value="INVERTEBRATE GUSTATORY RECEPTOR"/>
    <property type="match status" value="1"/>
</dbReference>
<sequence length="85" mass="9828">KYMHNINNLVFQLELFSLQLLHQKIQFTACGFFPLDFTLLYSIVGAVTTYLVILVQFQLNVSSYEKNVRNTALTEVRNVTLTLDL</sequence>
<dbReference type="GO" id="GO:0030424">
    <property type="term" value="C:axon"/>
    <property type="evidence" value="ECO:0007669"/>
    <property type="project" value="TreeGrafter"/>
</dbReference>
<dbReference type="InterPro" id="IPR013604">
    <property type="entry name" value="7TM_chemorcpt"/>
</dbReference>
<accession>A0AAD7ZND9</accession>
<dbReference type="Proteomes" id="UP001233999">
    <property type="component" value="Unassembled WGS sequence"/>
</dbReference>
<name>A0AAD7ZND9_DIPPU</name>
<keyword evidence="5 8" id="KW-0472">Membrane</keyword>
<evidence type="ECO:0000256" key="6">
    <source>
        <dbReference type="ARBA" id="ARBA00023170"/>
    </source>
</evidence>
<dbReference type="Pfam" id="PF08395">
    <property type="entry name" value="7tm_7"/>
    <property type="match status" value="1"/>
</dbReference>
<dbReference type="GO" id="GO:0050909">
    <property type="term" value="P:sensory perception of taste"/>
    <property type="evidence" value="ECO:0007669"/>
    <property type="project" value="InterPro"/>
</dbReference>
<evidence type="ECO:0000256" key="5">
    <source>
        <dbReference type="ARBA" id="ARBA00023136"/>
    </source>
</evidence>
<keyword evidence="7" id="KW-0807">Transducer</keyword>
<proteinExistence type="predicted"/>
<organism evidence="9 10">
    <name type="scientific">Diploptera punctata</name>
    <name type="common">Pacific beetle cockroach</name>
    <dbReference type="NCBI Taxonomy" id="6984"/>
    <lineage>
        <taxon>Eukaryota</taxon>
        <taxon>Metazoa</taxon>
        <taxon>Ecdysozoa</taxon>
        <taxon>Arthropoda</taxon>
        <taxon>Hexapoda</taxon>
        <taxon>Insecta</taxon>
        <taxon>Pterygota</taxon>
        <taxon>Neoptera</taxon>
        <taxon>Polyneoptera</taxon>
        <taxon>Dictyoptera</taxon>
        <taxon>Blattodea</taxon>
        <taxon>Blaberoidea</taxon>
        <taxon>Blaberidae</taxon>
        <taxon>Diplopterinae</taxon>
        <taxon>Diploptera</taxon>
    </lineage>
</organism>
<keyword evidence="10" id="KW-1185">Reference proteome</keyword>
<evidence type="ECO:0000313" key="9">
    <source>
        <dbReference type="EMBL" id="KAJ9583546.1"/>
    </source>
</evidence>
<evidence type="ECO:0000256" key="7">
    <source>
        <dbReference type="ARBA" id="ARBA00023224"/>
    </source>
</evidence>
<evidence type="ECO:0000256" key="1">
    <source>
        <dbReference type="ARBA" id="ARBA00004651"/>
    </source>
</evidence>
<dbReference type="GO" id="GO:0007165">
    <property type="term" value="P:signal transduction"/>
    <property type="evidence" value="ECO:0007669"/>
    <property type="project" value="UniProtKB-KW"/>
</dbReference>
<dbReference type="PANTHER" id="PTHR21143:SF133">
    <property type="entry name" value="GUSTATORY AND PHEROMONE RECEPTOR 32A-RELATED"/>
    <property type="match status" value="1"/>
</dbReference>
<dbReference type="GO" id="GO:0007635">
    <property type="term" value="P:chemosensory behavior"/>
    <property type="evidence" value="ECO:0007669"/>
    <property type="project" value="TreeGrafter"/>
</dbReference>
<dbReference type="GO" id="GO:0008049">
    <property type="term" value="P:male courtship behavior"/>
    <property type="evidence" value="ECO:0007669"/>
    <property type="project" value="TreeGrafter"/>
</dbReference>
<keyword evidence="2" id="KW-1003">Cell membrane</keyword>
<dbReference type="EMBL" id="JASPKZ010007570">
    <property type="protein sequence ID" value="KAJ9583546.1"/>
    <property type="molecule type" value="Genomic_DNA"/>
</dbReference>
<evidence type="ECO:0000313" key="10">
    <source>
        <dbReference type="Proteomes" id="UP001233999"/>
    </source>
</evidence>
<keyword evidence="4 8" id="KW-1133">Transmembrane helix</keyword>
<dbReference type="GO" id="GO:0005886">
    <property type="term" value="C:plasma membrane"/>
    <property type="evidence" value="ECO:0007669"/>
    <property type="project" value="UniProtKB-SubCell"/>
</dbReference>
<reference evidence="9" key="1">
    <citation type="journal article" date="2023" name="IScience">
        <title>Live-bearing cockroach genome reveals convergent evolutionary mechanisms linked to viviparity in insects and beyond.</title>
        <authorList>
            <person name="Fouks B."/>
            <person name="Harrison M.C."/>
            <person name="Mikhailova A.A."/>
            <person name="Marchal E."/>
            <person name="English S."/>
            <person name="Carruthers M."/>
            <person name="Jennings E.C."/>
            <person name="Chiamaka E.L."/>
            <person name="Frigard R.A."/>
            <person name="Pippel M."/>
            <person name="Attardo G.M."/>
            <person name="Benoit J.B."/>
            <person name="Bornberg-Bauer E."/>
            <person name="Tobe S.S."/>
        </authorList>
    </citation>
    <scope>NUCLEOTIDE SEQUENCE</scope>
    <source>
        <strain evidence="9">Stay&amp;Tobe</strain>
    </source>
</reference>
<comment type="subcellular location">
    <subcellularLocation>
        <location evidence="1">Cell membrane</location>
        <topology evidence="1">Multi-pass membrane protein</topology>
    </subcellularLocation>
</comment>
<comment type="caution">
    <text evidence="9">The sequence shown here is derived from an EMBL/GenBank/DDBJ whole genome shotgun (WGS) entry which is preliminary data.</text>
</comment>
<dbReference type="GO" id="GO:0043025">
    <property type="term" value="C:neuronal cell body"/>
    <property type="evidence" value="ECO:0007669"/>
    <property type="project" value="TreeGrafter"/>
</dbReference>
<dbReference type="AlphaFoldDB" id="A0AAD7ZND9"/>
<evidence type="ECO:0000256" key="8">
    <source>
        <dbReference type="SAM" id="Phobius"/>
    </source>
</evidence>
<dbReference type="GO" id="GO:0030425">
    <property type="term" value="C:dendrite"/>
    <property type="evidence" value="ECO:0007669"/>
    <property type="project" value="TreeGrafter"/>
</dbReference>